<dbReference type="AlphaFoldDB" id="A0A542DNC9"/>
<reference evidence="8 9" key="1">
    <citation type="submission" date="2019-06" db="EMBL/GenBank/DDBJ databases">
        <title>Sequencing the genomes of 1000 actinobacteria strains.</title>
        <authorList>
            <person name="Klenk H.-P."/>
        </authorList>
    </citation>
    <scope>NUCLEOTIDE SEQUENCE [LARGE SCALE GENOMIC DNA]</scope>
    <source>
        <strain evidence="8 9">DSM 45679</strain>
    </source>
</reference>
<evidence type="ECO:0000256" key="4">
    <source>
        <dbReference type="ARBA" id="ARBA00023125"/>
    </source>
</evidence>
<dbReference type="InterPro" id="IPR051446">
    <property type="entry name" value="HTH_trans_reg/aminotransferase"/>
</dbReference>
<dbReference type="InterPro" id="IPR036390">
    <property type="entry name" value="WH_DNA-bd_sf"/>
</dbReference>
<proteinExistence type="inferred from homology"/>
<dbReference type="Pfam" id="PF00392">
    <property type="entry name" value="GntR"/>
    <property type="match status" value="1"/>
</dbReference>
<comment type="similarity">
    <text evidence="1">In the C-terminal section; belongs to the class-I pyridoxal-phosphate-dependent aminotransferase family.</text>
</comment>
<keyword evidence="4 8" id="KW-0238">DNA-binding</keyword>
<comment type="caution">
    <text evidence="8">The sequence shown here is derived from an EMBL/GenBank/DDBJ whole genome shotgun (WGS) entry which is preliminary data.</text>
</comment>
<dbReference type="CDD" id="cd00609">
    <property type="entry name" value="AAT_like"/>
    <property type="match status" value="1"/>
</dbReference>
<feature type="region of interest" description="Disordered" evidence="6">
    <location>
        <begin position="90"/>
        <end position="113"/>
    </location>
</feature>
<evidence type="ECO:0000256" key="3">
    <source>
        <dbReference type="ARBA" id="ARBA00023015"/>
    </source>
</evidence>
<dbReference type="SMART" id="SM00345">
    <property type="entry name" value="HTH_GNTR"/>
    <property type="match status" value="1"/>
</dbReference>
<organism evidence="8 9">
    <name type="scientific">Amycolatopsis cihanbeyliensis</name>
    <dbReference type="NCBI Taxonomy" id="1128664"/>
    <lineage>
        <taxon>Bacteria</taxon>
        <taxon>Bacillati</taxon>
        <taxon>Actinomycetota</taxon>
        <taxon>Actinomycetes</taxon>
        <taxon>Pseudonocardiales</taxon>
        <taxon>Pseudonocardiaceae</taxon>
        <taxon>Amycolatopsis</taxon>
    </lineage>
</organism>
<evidence type="ECO:0000256" key="1">
    <source>
        <dbReference type="ARBA" id="ARBA00005384"/>
    </source>
</evidence>
<sequence length="451" mass="47495">MWTAERLAARLADSSADGIARSVARLVSTGDVEVGTRLPTVRALARCLRVSPTTVSEAWRSLSHAGVVETSGRRGTTVRGRPQPAAATRFSKLHHNGPPPALDLSTGTPDPELLPDLGPAMHKLSRHAAASSYFDAPVLPELEEVLRADWPFRPAALTMVDGAMDAIDRVFEVVLRFGDRVLVENPTFPPILDLLEERGITVLGLPLDAEGVRPDALAEAVAGSPPAALVIQPRAQNPSGHTMSDQRAMRLASILGVAKDLVIIEDDHGAPLSTSPPVSLGSYLPEQTVHVRGFSKSHGPDLRLAALGGVDAIVEKVLRRRLLGPAWSSRLLQALLLHLLTDPASVAEVAHASGIYAQRRGLLTEALASRGVRVAGGDGINLWIEVRDETAALVALAVNQITAAPGSPFLSAPLAADHIRVTCAGVQGDIDRLAGHIAAAALPAGSPYRAN</sequence>
<evidence type="ECO:0000256" key="5">
    <source>
        <dbReference type="ARBA" id="ARBA00023163"/>
    </source>
</evidence>
<dbReference type="SUPFAM" id="SSF53383">
    <property type="entry name" value="PLP-dependent transferases"/>
    <property type="match status" value="1"/>
</dbReference>
<dbReference type="OrthoDB" id="4336542at2"/>
<dbReference type="GO" id="GO:0003700">
    <property type="term" value="F:DNA-binding transcription factor activity"/>
    <property type="evidence" value="ECO:0007669"/>
    <property type="project" value="InterPro"/>
</dbReference>
<keyword evidence="3" id="KW-0805">Transcription regulation</keyword>
<protein>
    <submittedName>
        <fullName evidence="8">DNA-binding transcriptional MocR family regulator</fullName>
    </submittedName>
</protein>
<accession>A0A542DNC9</accession>
<dbReference type="PANTHER" id="PTHR46577:SF1">
    <property type="entry name" value="HTH-TYPE TRANSCRIPTIONAL REGULATORY PROTEIN GABR"/>
    <property type="match status" value="1"/>
</dbReference>
<keyword evidence="5" id="KW-0804">Transcription</keyword>
<dbReference type="Gene3D" id="1.10.10.10">
    <property type="entry name" value="Winged helix-like DNA-binding domain superfamily/Winged helix DNA-binding domain"/>
    <property type="match status" value="1"/>
</dbReference>
<evidence type="ECO:0000256" key="6">
    <source>
        <dbReference type="SAM" id="MobiDB-lite"/>
    </source>
</evidence>
<dbReference type="GO" id="GO:0030170">
    <property type="term" value="F:pyridoxal phosphate binding"/>
    <property type="evidence" value="ECO:0007669"/>
    <property type="project" value="InterPro"/>
</dbReference>
<dbReference type="SUPFAM" id="SSF46785">
    <property type="entry name" value="Winged helix' DNA-binding domain"/>
    <property type="match status" value="1"/>
</dbReference>
<gene>
    <name evidence="8" type="ORF">FB471_4397</name>
</gene>
<dbReference type="InterPro" id="IPR015424">
    <property type="entry name" value="PyrdxlP-dep_Trfase"/>
</dbReference>
<dbReference type="CDD" id="cd07377">
    <property type="entry name" value="WHTH_GntR"/>
    <property type="match status" value="1"/>
</dbReference>
<name>A0A542DNC9_AMYCI</name>
<dbReference type="RefSeq" id="WP_142000253.1">
    <property type="nucleotide sequence ID" value="NZ_VFML01000001.1"/>
</dbReference>
<dbReference type="PANTHER" id="PTHR46577">
    <property type="entry name" value="HTH-TYPE TRANSCRIPTIONAL REGULATORY PROTEIN GABR"/>
    <property type="match status" value="1"/>
</dbReference>
<dbReference type="InterPro" id="IPR015421">
    <property type="entry name" value="PyrdxlP-dep_Trfase_major"/>
</dbReference>
<dbReference type="EMBL" id="VFML01000001">
    <property type="protein sequence ID" value="TQJ04596.1"/>
    <property type="molecule type" value="Genomic_DNA"/>
</dbReference>
<evidence type="ECO:0000256" key="2">
    <source>
        <dbReference type="ARBA" id="ARBA00022898"/>
    </source>
</evidence>
<dbReference type="InterPro" id="IPR036388">
    <property type="entry name" value="WH-like_DNA-bd_sf"/>
</dbReference>
<dbReference type="Gene3D" id="3.40.640.10">
    <property type="entry name" value="Type I PLP-dependent aspartate aminotransferase-like (Major domain)"/>
    <property type="match status" value="1"/>
</dbReference>
<evidence type="ECO:0000313" key="9">
    <source>
        <dbReference type="Proteomes" id="UP000320876"/>
    </source>
</evidence>
<evidence type="ECO:0000259" key="7">
    <source>
        <dbReference type="PROSITE" id="PS50949"/>
    </source>
</evidence>
<keyword evidence="2" id="KW-0663">Pyridoxal phosphate</keyword>
<keyword evidence="9" id="KW-1185">Reference proteome</keyword>
<dbReference type="InterPro" id="IPR004839">
    <property type="entry name" value="Aminotransferase_I/II_large"/>
</dbReference>
<dbReference type="GO" id="GO:0003677">
    <property type="term" value="F:DNA binding"/>
    <property type="evidence" value="ECO:0007669"/>
    <property type="project" value="UniProtKB-KW"/>
</dbReference>
<dbReference type="InterPro" id="IPR000524">
    <property type="entry name" value="Tscrpt_reg_HTH_GntR"/>
</dbReference>
<dbReference type="Pfam" id="PF00155">
    <property type="entry name" value="Aminotran_1_2"/>
    <property type="match status" value="1"/>
</dbReference>
<evidence type="ECO:0000313" key="8">
    <source>
        <dbReference type="EMBL" id="TQJ04596.1"/>
    </source>
</evidence>
<dbReference type="Proteomes" id="UP000320876">
    <property type="component" value="Unassembled WGS sequence"/>
</dbReference>
<feature type="domain" description="HTH gntR-type" evidence="7">
    <location>
        <begin position="13"/>
        <end position="81"/>
    </location>
</feature>
<dbReference type="PROSITE" id="PS50949">
    <property type="entry name" value="HTH_GNTR"/>
    <property type="match status" value="1"/>
</dbReference>